<keyword evidence="2" id="KW-1133">Transmembrane helix</keyword>
<evidence type="ECO:0000256" key="1">
    <source>
        <dbReference type="SAM" id="MobiDB-lite"/>
    </source>
</evidence>
<keyword evidence="2" id="KW-0812">Transmembrane</keyword>
<dbReference type="EMBL" id="JASNQZ010000004">
    <property type="protein sequence ID" value="KAL0958473.1"/>
    <property type="molecule type" value="Genomic_DNA"/>
</dbReference>
<feature type="transmembrane region" description="Helical" evidence="2">
    <location>
        <begin position="103"/>
        <end position="128"/>
    </location>
</feature>
<evidence type="ECO:0000256" key="2">
    <source>
        <dbReference type="SAM" id="Phobius"/>
    </source>
</evidence>
<name>A0ABR3JRI4_9AGAR</name>
<keyword evidence="5" id="KW-1185">Reference proteome</keyword>
<dbReference type="Proteomes" id="UP001556367">
    <property type="component" value="Unassembled WGS sequence"/>
</dbReference>
<proteinExistence type="predicted"/>
<feature type="region of interest" description="Disordered" evidence="1">
    <location>
        <begin position="169"/>
        <end position="201"/>
    </location>
</feature>
<sequence>MIVAVSTPIQIFFAWRIKVITQSYWAAVLVALLALVSLGGGVWTSVMIGIIKRFARKPELHTPALVWFLSACVADVIITISLCRSLSQRKTGMAVTDDILNKIIRMTVQTGMITAIAAVGDVVFFMVFPRAALNFLWDLALSKLYVNCLLSTLNARAALNNISNGPNMLTSPSFQSPNTRRQHHISTMEDPESGSYELRSKHLSVSPHSAKSREFDLASGIQVTTVVERLEQ</sequence>
<organism evidence="4 5">
    <name type="scientific">Hohenbuehelia grisea</name>
    <dbReference type="NCBI Taxonomy" id="104357"/>
    <lineage>
        <taxon>Eukaryota</taxon>
        <taxon>Fungi</taxon>
        <taxon>Dikarya</taxon>
        <taxon>Basidiomycota</taxon>
        <taxon>Agaricomycotina</taxon>
        <taxon>Agaricomycetes</taxon>
        <taxon>Agaricomycetidae</taxon>
        <taxon>Agaricales</taxon>
        <taxon>Pleurotineae</taxon>
        <taxon>Pleurotaceae</taxon>
        <taxon>Hohenbuehelia</taxon>
    </lineage>
</organism>
<dbReference type="InterPro" id="IPR045339">
    <property type="entry name" value="DUF6534"/>
</dbReference>
<keyword evidence="2" id="KW-0472">Membrane</keyword>
<dbReference type="PANTHER" id="PTHR40465:SF1">
    <property type="entry name" value="DUF6534 DOMAIN-CONTAINING PROTEIN"/>
    <property type="match status" value="1"/>
</dbReference>
<feature type="compositionally biased region" description="Polar residues" evidence="1">
    <location>
        <begin position="169"/>
        <end position="179"/>
    </location>
</feature>
<evidence type="ECO:0000313" key="5">
    <source>
        <dbReference type="Proteomes" id="UP001556367"/>
    </source>
</evidence>
<feature type="domain" description="DUF6534" evidence="3">
    <location>
        <begin position="71"/>
        <end position="157"/>
    </location>
</feature>
<comment type="caution">
    <text evidence="4">The sequence shown here is derived from an EMBL/GenBank/DDBJ whole genome shotgun (WGS) entry which is preliminary data.</text>
</comment>
<accession>A0ABR3JRI4</accession>
<feature type="transmembrane region" description="Helical" evidence="2">
    <location>
        <begin position="64"/>
        <end position="83"/>
    </location>
</feature>
<feature type="transmembrane region" description="Helical" evidence="2">
    <location>
        <begin position="24"/>
        <end position="44"/>
    </location>
</feature>
<gene>
    <name evidence="4" type="ORF">HGRIS_000612</name>
</gene>
<protein>
    <recommendedName>
        <fullName evidence="3">DUF6534 domain-containing protein</fullName>
    </recommendedName>
</protein>
<dbReference type="PANTHER" id="PTHR40465">
    <property type="entry name" value="CHROMOSOME 1, WHOLE GENOME SHOTGUN SEQUENCE"/>
    <property type="match status" value="1"/>
</dbReference>
<reference evidence="5" key="1">
    <citation type="submission" date="2024-06" db="EMBL/GenBank/DDBJ databases">
        <title>Multi-omics analyses provide insights into the biosynthesis of the anticancer antibiotic pleurotin in Hohenbuehelia grisea.</title>
        <authorList>
            <person name="Weaver J.A."/>
            <person name="Alberti F."/>
        </authorList>
    </citation>
    <scope>NUCLEOTIDE SEQUENCE [LARGE SCALE GENOMIC DNA]</scope>
    <source>
        <strain evidence="5">T-177</strain>
    </source>
</reference>
<evidence type="ECO:0000259" key="3">
    <source>
        <dbReference type="Pfam" id="PF20152"/>
    </source>
</evidence>
<evidence type="ECO:0000313" key="4">
    <source>
        <dbReference type="EMBL" id="KAL0958473.1"/>
    </source>
</evidence>
<dbReference type="Pfam" id="PF20152">
    <property type="entry name" value="DUF6534"/>
    <property type="match status" value="1"/>
</dbReference>